<gene>
    <name evidence="2" type="ORF">PHJA_002430600</name>
</gene>
<evidence type="ECO:0008006" key="4">
    <source>
        <dbReference type="Google" id="ProtNLM"/>
    </source>
</evidence>
<dbReference type="PANTHER" id="PTHR47481:SF22">
    <property type="entry name" value="RETROTRANSPOSON GAG DOMAIN-CONTAINING PROTEIN"/>
    <property type="match status" value="1"/>
</dbReference>
<reference evidence="2" key="1">
    <citation type="submission" date="2020-07" db="EMBL/GenBank/DDBJ databases">
        <title>Ethylene signaling mediates host invasion by parasitic plants.</title>
        <authorList>
            <person name="Yoshida S."/>
        </authorList>
    </citation>
    <scope>NUCLEOTIDE SEQUENCE</scope>
    <source>
        <strain evidence="2">Okayama</strain>
    </source>
</reference>
<evidence type="ECO:0000256" key="1">
    <source>
        <dbReference type="SAM" id="MobiDB-lite"/>
    </source>
</evidence>
<proteinExistence type="predicted"/>
<accession>A0A830CUN1</accession>
<keyword evidence="3" id="KW-1185">Reference proteome</keyword>
<evidence type="ECO:0000313" key="3">
    <source>
        <dbReference type="Proteomes" id="UP000653305"/>
    </source>
</evidence>
<dbReference type="OrthoDB" id="1749636at2759"/>
<dbReference type="Pfam" id="PF14223">
    <property type="entry name" value="Retrotran_gag_2"/>
    <property type="match status" value="1"/>
</dbReference>
<name>A0A830CUN1_9LAMI</name>
<dbReference type="EMBL" id="BMAC01000781">
    <property type="protein sequence ID" value="GFQ02867.1"/>
    <property type="molecule type" value="Genomic_DNA"/>
</dbReference>
<organism evidence="2 3">
    <name type="scientific">Phtheirospermum japonicum</name>
    <dbReference type="NCBI Taxonomy" id="374723"/>
    <lineage>
        <taxon>Eukaryota</taxon>
        <taxon>Viridiplantae</taxon>
        <taxon>Streptophyta</taxon>
        <taxon>Embryophyta</taxon>
        <taxon>Tracheophyta</taxon>
        <taxon>Spermatophyta</taxon>
        <taxon>Magnoliopsida</taxon>
        <taxon>eudicotyledons</taxon>
        <taxon>Gunneridae</taxon>
        <taxon>Pentapetalae</taxon>
        <taxon>asterids</taxon>
        <taxon>lamiids</taxon>
        <taxon>Lamiales</taxon>
        <taxon>Orobanchaceae</taxon>
        <taxon>Orobanchaceae incertae sedis</taxon>
        <taxon>Phtheirospermum</taxon>
    </lineage>
</organism>
<protein>
    <recommendedName>
        <fullName evidence="4">Retrotransposon Copia-like N-terminal domain-containing protein</fullName>
    </recommendedName>
</protein>
<dbReference type="Proteomes" id="UP000653305">
    <property type="component" value="Unassembled WGS sequence"/>
</dbReference>
<dbReference type="AlphaFoldDB" id="A0A830CUN1"/>
<evidence type="ECO:0000313" key="2">
    <source>
        <dbReference type="EMBL" id="GFQ02867.1"/>
    </source>
</evidence>
<sequence>MFTGSSNTTTTSESVESSPLDQINAATHLTLRLTTTNYVSWKLQFTSLFFGLDLIGFLDGSAMATPTTLVVGTEQSPNPAWKCQDQLILHRILAFLIKVVIPLIASATSSSDAWTRLNRIFSNRPQSHIIHLKDKLSSIQRGTLPISDILLQIKTLSDELSTLGAPLSNADLLIYCTRGLGPAYKEVIAALRTRDTRAPFEELFDKLIDHETYFHDSNQSAAPIFPSVHYTAASTQAQPLAASPPSRGSTYVAPRRSPVPTSSPGLLPSPMPSPQSVPLQHQ</sequence>
<comment type="caution">
    <text evidence="2">The sequence shown here is derived from an EMBL/GenBank/DDBJ whole genome shotgun (WGS) entry which is preliminary data.</text>
</comment>
<feature type="region of interest" description="Disordered" evidence="1">
    <location>
        <begin position="236"/>
        <end position="282"/>
    </location>
</feature>
<dbReference type="PANTHER" id="PTHR47481">
    <property type="match status" value="1"/>
</dbReference>